<evidence type="ECO:0000259" key="1">
    <source>
        <dbReference type="Pfam" id="PF00149"/>
    </source>
</evidence>
<dbReference type="Proteomes" id="UP001495147">
    <property type="component" value="Unassembled WGS sequence"/>
</dbReference>
<name>A0ABV0FZN0_9BURK</name>
<organism evidence="2 3">
    <name type="scientific">Roseateles paludis</name>
    <dbReference type="NCBI Taxonomy" id="3145238"/>
    <lineage>
        <taxon>Bacteria</taxon>
        <taxon>Pseudomonadati</taxon>
        <taxon>Pseudomonadota</taxon>
        <taxon>Betaproteobacteria</taxon>
        <taxon>Burkholderiales</taxon>
        <taxon>Sphaerotilaceae</taxon>
        <taxon>Roseateles</taxon>
    </lineage>
</organism>
<gene>
    <name evidence="2" type="ORF">ABDJ85_05720</name>
</gene>
<dbReference type="EMBL" id="JBDPZD010000001">
    <property type="protein sequence ID" value="MEO3690961.1"/>
    <property type="molecule type" value="Genomic_DNA"/>
</dbReference>
<feature type="domain" description="Calcineurin-like phosphoesterase" evidence="1">
    <location>
        <begin position="4"/>
        <end position="159"/>
    </location>
</feature>
<dbReference type="InterPro" id="IPR029052">
    <property type="entry name" value="Metallo-depent_PP-like"/>
</dbReference>
<accession>A0ABV0FZN0</accession>
<reference evidence="2 3" key="1">
    <citation type="submission" date="2024-05" db="EMBL/GenBank/DDBJ databases">
        <title>Roseateles sp. DJS-2-20 16S ribosomal RNA gene Genome sequencing and assembly.</title>
        <authorList>
            <person name="Woo H."/>
        </authorList>
    </citation>
    <scope>NUCLEOTIDE SEQUENCE [LARGE SCALE GENOMIC DNA]</scope>
    <source>
        <strain evidence="2 3">DJS-2-20</strain>
    </source>
</reference>
<dbReference type="Gene3D" id="3.60.21.10">
    <property type="match status" value="1"/>
</dbReference>
<comment type="caution">
    <text evidence="2">The sequence shown here is derived from an EMBL/GenBank/DDBJ whole genome shotgun (WGS) entry which is preliminary data.</text>
</comment>
<dbReference type="PANTHER" id="PTHR42850">
    <property type="entry name" value="METALLOPHOSPHOESTERASE"/>
    <property type="match status" value="1"/>
</dbReference>
<evidence type="ECO:0000313" key="3">
    <source>
        <dbReference type="Proteomes" id="UP001495147"/>
    </source>
</evidence>
<proteinExistence type="predicted"/>
<dbReference type="InterPro" id="IPR004843">
    <property type="entry name" value="Calcineurin-like_PHP"/>
</dbReference>
<keyword evidence="3" id="KW-1185">Reference proteome</keyword>
<dbReference type="InterPro" id="IPR050126">
    <property type="entry name" value="Ap4A_hydrolase"/>
</dbReference>
<evidence type="ECO:0000313" key="2">
    <source>
        <dbReference type="EMBL" id="MEO3690961.1"/>
    </source>
</evidence>
<dbReference type="InterPro" id="IPR011152">
    <property type="entry name" value="Pesterase_MJ0912"/>
</dbReference>
<sequence length="250" mass="27490">MPHLRLALVSDIHGNLPALVAVMADIQRQGVDQVIQLGDMASGPLLPRETVDLLRAQPWIHLRGNHERQVYDYKPSPGGASDAHAVAELRPDQLDWFRSLPHCLAVSDELLACHATPHSDLHYLLETVTPQGLRAATQDEIAQRLGDVRCPVIACGHSHLPRVVQLPGGGLIVNPGSVGLQAYDDDQPWPHVVETGSPAARYALIERGASGWRAELRHVDYDFEPMAQLTAQRGRPDWAVALRTGRMKEL</sequence>
<dbReference type="PIRSF" id="PIRSF000883">
    <property type="entry name" value="Pesterase_MJ0912"/>
    <property type="match status" value="1"/>
</dbReference>
<dbReference type="PANTHER" id="PTHR42850:SF2">
    <property type="entry name" value="BLL5683 PROTEIN"/>
    <property type="match status" value="1"/>
</dbReference>
<dbReference type="Pfam" id="PF00149">
    <property type="entry name" value="Metallophos"/>
    <property type="match status" value="1"/>
</dbReference>
<dbReference type="RefSeq" id="WP_347703775.1">
    <property type="nucleotide sequence ID" value="NZ_JBDPZD010000001.1"/>
</dbReference>
<dbReference type="SUPFAM" id="SSF56300">
    <property type="entry name" value="Metallo-dependent phosphatases"/>
    <property type="match status" value="1"/>
</dbReference>
<protein>
    <submittedName>
        <fullName evidence="2">Metallophosphoesterase</fullName>
    </submittedName>
</protein>